<feature type="region of interest" description="Disordered" evidence="1">
    <location>
        <begin position="139"/>
        <end position="165"/>
    </location>
</feature>
<comment type="caution">
    <text evidence="2">The sequence shown here is derived from an EMBL/GenBank/DDBJ whole genome shotgun (WGS) entry which is preliminary data.</text>
</comment>
<dbReference type="EMBL" id="CM026430">
    <property type="protein sequence ID" value="KAG0561699.1"/>
    <property type="molecule type" value="Genomic_DNA"/>
</dbReference>
<protein>
    <submittedName>
        <fullName evidence="2">Uncharacterized protein</fullName>
    </submittedName>
</protein>
<evidence type="ECO:0000256" key="1">
    <source>
        <dbReference type="SAM" id="MobiDB-lite"/>
    </source>
</evidence>
<sequence length="165" mass="18041">MSSSSQQPPVGDGRRPKRTREITTRNFFPQETFWADTLKAVSRAEALGDIESLQKFENGGKRGRVEVNPLDKLVEAAMFNAVEDVDKVDDDDDDDLQVLAVIAGAQKPVQEDDDDDLQVLAVTLPNLNKDFMSPSFSYGGDACTGDVCNPDRREEDVDDASSASA</sequence>
<evidence type="ECO:0000313" key="2">
    <source>
        <dbReference type="EMBL" id="KAG0561699.1"/>
    </source>
</evidence>
<proteinExistence type="predicted"/>
<dbReference type="AlphaFoldDB" id="A0A8T0GTK7"/>
<name>A0A8T0GTK7_CERPU</name>
<gene>
    <name evidence="2" type="ORF">KC19_9G085000</name>
</gene>
<keyword evidence="3" id="KW-1185">Reference proteome</keyword>
<evidence type="ECO:0000313" key="3">
    <source>
        <dbReference type="Proteomes" id="UP000822688"/>
    </source>
</evidence>
<reference evidence="2" key="1">
    <citation type="submission" date="2020-06" db="EMBL/GenBank/DDBJ databases">
        <title>WGS assembly of Ceratodon purpureus strain R40.</title>
        <authorList>
            <person name="Carey S.B."/>
            <person name="Jenkins J."/>
            <person name="Shu S."/>
            <person name="Lovell J.T."/>
            <person name="Sreedasyam A."/>
            <person name="Maumus F."/>
            <person name="Tiley G.P."/>
            <person name="Fernandez-Pozo N."/>
            <person name="Barry K."/>
            <person name="Chen C."/>
            <person name="Wang M."/>
            <person name="Lipzen A."/>
            <person name="Daum C."/>
            <person name="Saski C.A."/>
            <person name="Payton A.C."/>
            <person name="Mcbreen J.C."/>
            <person name="Conrad R.E."/>
            <person name="Kollar L.M."/>
            <person name="Olsson S."/>
            <person name="Huttunen S."/>
            <person name="Landis J.B."/>
            <person name="Wickett N.J."/>
            <person name="Johnson M.G."/>
            <person name="Rensing S.A."/>
            <person name="Grimwood J."/>
            <person name="Schmutz J."/>
            <person name="Mcdaniel S.F."/>
        </authorList>
    </citation>
    <scope>NUCLEOTIDE SEQUENCE</scope>
    <source>
        <strain evidence="2">R40</strain>
    </source>
</reference>
<organism evidence="2 3">
    <name type="scientific">Ceratodon purpureus</name>
    <name type="common">Fire moss</name>
    <name type="synonym">Dicranum purpureum</name>
    <dbReference type="NCBI Taxonomy" id="3225"/>
    <lineage>
        <taxon>Eukaryota</taxon>
        <taxon>Viridiplantae</taxon>
        <taxon>Streptophyta</taxon>
        <taxon>Embryophyta</taxon>
        <taxon>Bryophyta</taxon>
        <taxon>Bryophytina</taxon>
        <taxon>Bryopsida</taxon>
        <taxon>Dicranidae</taxon>
        <taxon>Pseudoditrichales</taxon>
        <taxon>Ditrichaceae</taxon>
        <taxon>Ceratodon</taxon>
    </lineage>
</organism>
<accession>A0A8T0GTK7</accession>
<feature type="region of interest" description="Disordered" evidence="1">
    <location>
        <begin position="1"/>
        <end position="22"/>
    </location>
</feature>
<dbReference type="Proteomes" id="UP000822688">
    <property type="component" value="Chromosome 9"/>
</dbReference>